<keyword evidence="2" id="KW-1185">Reference proteome</keyword>
<evidence type="ECO:0000313" key="2">
    <source>
        <dbReference type="Proteomes" id="UP000789860"/>
    </source>
</evidence>
<accession>A0ACA9MBZ5</accession>
<protein>
    <submittedName>
        <fullName evidence="1">3794_t:CDS:1</fullName>
    </submittedName>
</protein>
<dbReference type="Proteomes" id="UP000789860">
    <property type="component" value="Unassembled WGS sequence"/>
</dbReference>
<organism evidence="1 2">
    <name type="scientific">Scutellospora calospora</name>
    <dbReference type="NCBI Taxonomy" id="85575"/>
    <lineage>
        <taxon>Eukaryota</taxon>
        <taxon>Fungi</taxon>
        <taxon>Fungi incertae sedis</taxon>
        <taxon>Mucoromycota</taxon>
        <taxon>Glomeromycotina</taxon>
        <taxon>Glomeromycetes</taxon>
        <taxon>Diversisporales</taxon>
        <taxon>Gigasporaceae</taxon>
        <taxon>Scutellospora</taxon>
    </lineage>
</organism>
<feature type="non-terminal residue" evidence="1">
    <location>
        <position position="255"/>
    </location>
</feature>
<dbReference type="EMBL" id="CAJVPM010010784">
    <property type="protein sequence ID" value="CAG8576229.1"/>
    <property type="molecule type" value="Genomic_DNA"/>
</dbReference>
<sequence length="255" mass="29272">MEYYELYKLDETIPLKKQNLFAPKHLFRLLVASTSESGKTSMVVHLLLGSKYLKIYLWMSGKKCSHKVPKGKSKNFGERYIPYDNLIVVVQHQDEELWEAVQYFYEFIVIDKQAPYQFTVIVFDNLASEPLATQLKVVPFFRSRVQQYLNPTATSLTPEAIEKIRDAHAKQISNRKCIMCANYKIKITSMNSSISILQPEILSIHSLSSARNPEQVIFLSKLATKKTSRKKKVSQNEELLSSNIDKTNSGVELSK</sequence>
<proteinExistence type="predicted"/>
<comment type="caution">
    <text evidence="1">The sequence shown here is derived from an EMBL/GenBank/DDBJ whole genome shotgun (WGS) entry which is preliminary data.</text>
</comment>
<evidence type="ECO:0000313" key="1">
    <source>
        <dbReference type="EMBL" id="CAG8576229.1"/>
    </source>
</evidence>
<reference evidence="1" key="1">
    <citation type="submission" date="2021-06" db="EMBL/GenBank/DDBJ databases">
        <authorList>
            <person name="Kallberg Y."/>
            <person name="Tangrot J."/>
            <person name="Rosling A."/>
        </authorList>
    </citation>
    <scope>NUCLEOTIDE SEQUENCE</scope>
    <source>
        <strain evidence="1">AU212A</strain>
    </source>
</reference>
<gene>
    <name evidence="1" type="ORF">SCALOS_LOCUS6029</name>
</gene>
<name>A0ACA9MBZ5_9GLOM</name>